<dbReference type="SUPFAM" id="SSF55895">
    <property type="entry name" value="Ribonuclease Rh-like"/>
    <property type="match status" value="1"/>
</dbReference>
<dbReference type="Pfam" id="PF00445">
    <property type="entry name" value="Ribonuclease_T2"/>
    <property type="match status" value="1"/>
</dbReference>
<sequence length="138" mass="15744">MTFVTLISSVTSILAKDYDYFYLSPQWPPSSCATEGTNCVLERAKNTNFTIHGLWPWKTHHGPVEYCDGKEYRKDKYLRLRLIQPGQYGLFLNVALHLKTLGNGSFEGGKIFAFDLSKEKFYDVAKLGYGYRRMGVVG</sequence>
<dbReference type="GO" id="GO:0003723">
    <property type="term" value="F:RNA binding"/>
    <property type="evidence" value="ECO:0007669"/>
    <property type="project" value="InterPro"/>
</dbReference>
<keyword evidence="2" id="KW-0540">Nuclease</keyword>
<dbReference type="AlphaFoldDB" id="A0A9Q0J796"/>
<proteinExistence type="inferred from homology"/>
<accession>A0A9Q0J796</accession>
<evidence type="ECO:0000256" key="2">
    <source>
        <dbReference type="ARBA" id="ARBA00022722"/>
    </source>
</evidence>
<evidence type="ECO:0000313" key="6">
    <source>
        <dbReference type="Proteomes" id="UP001141552"/>
    </source>
</evidence>
<reference evidence="5" key="1">
    <citation type="submission" date="2022-02" db="EMBL/GenBank/DDBJ databases">
        <authorList>
            <person name="Henning P.M."/>
            <person name="McCubbin A.G."/>
            <person name="Shore J.S."/>
        </authorList>
    </citation>
    <scope>NUCLEOTIDE SEQUENCE</scope>
    <source>
        <strain evidence="5">F60SS</strain>
        <tissue evidence="5">Leaves</tissue>
    </source>
</reference>
<comment type="caution">
    <text evidence="5">The sequence shown here is derived from an EMBL/GenBank/DDBJ whole genome shotgun (WGS) entry which is preliminary data.</text>
</comment>
<evidence type="ECO:0000256" key="1">
    <source>
        <dbReference type="ARBA" id="ARBA00007469"/>
    </source>
</evidence>
<dbReference type="PROSITE" id="PS00530">
    <property type="entry name" value="RNASE_T2_1"/>
    <property type="match status" value="1"/>
</dbReference>
<organism evidence="5 6">
    <name type="scientific">Turnera subulata</name>
    <dbReference type="NCBI Taxonomy" id="218843"/>
    <lineage>
        <taxon>Eukaryota</taxon>
        <taxon>Viridiplantae</taxon>
        <taxon>Streptophyta</taxon>
        <taxon>Embryophyta</taxon>
        <taxon>Tracheophyta</taxon>
        <taxon>Spermatophyta</taxon>
        <taxon>Magnoliopsida</taxon>
        <taxon>eudicotyledons</taxon>
        <taxon>Gunneridae</taxon>
        <taxon>Pentapetalae</taxon>
        <taxon>rosids</taxon>
        <taxon>fabids</taxon>
        <taxon>Malpighiales</taxon>
        <taxon>Passifloraceae</taxon>
        <taxon>Turnera</taxon>
    </lineage>
</organism>
<gene>
    <name evidence="5" type="ORF">Tsubulata_048644</name>
</gene>
<dbReference type="Proteomes" id="UP001141552">
    <property type="component" value="Unassembled WGS sequence"/>
</dbReference>
<protein>
    <submittedName>
        <fullName evidence="5">Uncharacterized protein</fullName>
    </submittedName>
</protein>
<name>A0A9Q0J796_9ROSI</name>
<dbReference type="InterPro" id="IPR036430">
    <property type="entry name" value="RNase_T2-like_sf"/>
</dbReference>
<dbReference type="Gene3D" id="3.90.730.10">
    <property type="entry name" value="Ribonuclease T2-like"/>
    <property type="match status" value="1"/>
</dbReference>
<keyword evidence="2" id="KW-0378">Hydrolase</keyword>
<evidence type="ECO:0000313" key="5">
    <source>
        <dbReference type="EMBL" id="KAJ4830672.1"/>
    </source>
</evidence>
<dbReference type="InterPro" id="IPR001568">
    <property type="entry name" value="RNase_T2-like"/>
</dbReference>
<keyword evidence="3" id="KW-0456">Lyase</keyword>
<keyword evidence="6" id="KW-1185">Reference proteome</keyword>
<dbReference type="InterPro" id="IPR018188">
    <property type="entry name" value="RNase_T2_His_AS_1"/>
</dbReference>
<dbReference type="PANTHER" id="PTHR11240">
    <property type="entry name" value="RIBONUCLEASE T2"/>
    <property type="match status" value="1"/>
</dbReference>
<dbReference type="EMBL" id="JAKUCV010005565">
    <property type="protein sequence ID" value="KAJ4830672.1"/>
    <property type="molecule type" value="Genomic_DNA"/>
</dbReference>
<evidence type="ECO:0000256" key="4">
    <source>
        <dbReference type="RuleBase" id="RU004328"/>
    </source>
</evidence>
<comment type="similarity">
    <text evidence="1 4">Belongs to the RNase T2 family.</text>
</comment>
<dbReference type="GO" id="GO:0006401">
    <property type="term" value="P:RNA catabolic process"/>
    <property type="evidence" value="ECO:0007669"/>
    <property type="project" value="UniProtKB-ARBA"/>
</dbReference>
<evidence type="ECO:0000256" key="3">
    <source>
        <dbReference type="ARBA" id="ARBA00023239"/>
    </source>
</evidence>
<dbReference type="OrthoDB" id="1845276at2759"/>
<dbReference type="PANTHER" id="PTHR11240:SF22">
    <property type="entry name" value="RIBONUCLEASE T2"/>
    <property type="match status" value="1"/>
</dbReference>
<reference evidence="5" key="2">
    <citation type="journal article" date="2023" name="Plants (Basel)">
        <title>Annotation of the Turnera subulata (Passifloraceae) Draft Genome Reveals the S-Locus Evolved after the Divergence of Turneroideae from Passifloroideae in a Stepwise Manner.</title>
        <authorList>
            <person name="Henning P.M."/>
            <person name="Roalson E.H."/>
            <person name="Mir W."/>
            <person name="McCubbin A.G."/>
            <person name="Shore J.S."/>
        </authorList>
    </citation>
    <scope>NUCLEOTIDE SEQUENCE</scope>
    <source>
        <strain evidence="5">F60SS</strain>
    </source>
</reference>
<dbReference type="GO" id="GO:0033897">
    <property type="term" value="F:ribonuclease T2 activity"/>
    <property type="evidence" value="ECO:0007669"/>
    <property type="project" value="InterPro"/>
</dbReference>